<proteinExistence type="predicted"/>
<dbReference type="AlphaFoldDB" id="A0A7I9Y3M5"/>
<sequence>MLAVAAPASADDTTLMDTAGSDLHTADGDLSTALNDLGTNATPFEKTGIDQAIALQHLSHLGDQQLLSTEDALIAHSNPIEASVVQLLSNVFDDAIYQEAVNSLNADQALEAAVAATASAANDPSVLADTAAAAPAPGFPLPSLADLRVTEMVPIAAAAALTDAATAHLAESFLSVVPPLFLF</sequence>
<organism evidence="1 2">
    <name type="scientific">Mycobacterium botniense</name>
    <dbReference type="NCBI Taxonomy" id="84962"/>
    <lineage>
        <taxon>Bacteria</taxon>
        <taxon>Bacillati</taxon>
        <taxon>Actinomycetota</taxon>
        <taxon>Actinomycetes</taxon>
        <taxon>Mycobacteriales</taxon>
        <taxon>Mycobacteriaceae</taxon>
        <taxon>Mycobacterium</taxon>
    </lineage>
</organism>
<gene>
    <name evidence="1" type="ORF">MBOT_38580</name>
</gene>
<dbReference type="EMBL" id="BLKW01000004">
    <property type="protein sequence ID" value="GFG76493.1"/>
    <property type="molecule type" value="Genomic_DNA"/>
</dbReference>
<evidence type="ECO:0000313" key="1">
    <source>
        <dbReference type="EMBL" id="GFG76493.1"/>
    </source>
</evidence>
<accession>A0A7I9Y3M5</accession>
<name>A0A7I9Y3M5_9MYCO</name>
<protein>
    <submittedName>
        <fullName evidence="1">Uncharacterized protein</fullName>
    </submittedName>
</protein>
<reference evidence="1 2" key="1">
    <citation type="journal article" date="2019" name="Emerg. Microbes Infect.">
        <title>Comprehensive subspecies identification of 175 nontuberculous mycobacteria species based on 7547 genomic profiles.</title>
        <authorList>
            <person name="Matsumoto Y."/>
            <person name="Kinjo T."/>
            <person name="Motooka D."/>
            <person name="Nabeya D."/>
            <person name="Jung N."/>
            <person name="Uechi K."/>
            <person name="Horii T."/>
            <person name="Iida T."/>
            <person name="Fujita J."/>
            <person name="Nakamura S."/>
        </authorList>
    </citation>
    <scope>NUCLEOTIDE SEQUENCE [LARGE SCALE GENOMIC DNA]</scope>
    <source>
        <strain evidence="1 2">JCM 17322</strain>
    </source>
</reference>
<comment type="caution">
    <text evidence="1">The sequence shown here is derived from an EMBL/GenBank/DDBJ whole genome shotgun (WGS) entry which is preliminary data.</text>
</comment>
<evidence type="ECO:0000313" key="2">
    <source>
        <dbReference type="Proteomes" id="UP000465361"/>
    </source>
</evidence>
<keyword evidence="2" id="KW-1185">Reference proteome</keyword>
<dbReference type="Proteomes" id="UP000465361">
    <property type="component" value="Unassembled WGS sequence"/>
</dbReference>